<evidence type="ECO:0000313" key="1">
    <source>
        <dbReference type="EMBL" id="ACL96612.1"/>
    </source>
</evidence>
<dbReference type="AlphaFoldDB" id="A0A0H3CE24"/>
<proteinExistence type="predicted"/>
<reference evidence="1 2" key="1">
    <citation type="journal article" date="2010" name="J. Bacteriol.">
        <title>The genetic basis of laboratory adaptation in Caulobacter crescentus.</title>
        <authorList>
            <person name="Marks M.E."/>
            <person name="Castro-Rojas C.M."/>
            <person name="Teiling C."/>
            <person name="Du L."/>
            <person name="Kapatral V."/>
            <person name="Walunas T.L."/>
            <person name="Crosson S."/>
        </authorList>
    </citation>
    <scope>NUCLEOTIDE SEQUENCE [LARGE SCALE GENOMIC DNA]</scope>
    <source>
        <strain evidence="2">NA1000 / CB15N</strain>
    </source>
</reference>
<accession>A0A0H3CE24</accession>
<sequence length="209" mass="22879">MIPLKAYPERARTPPRRALFTFRTSRAIDCGYKACPGLAGDAMTDIPDLQRVTTEYVAVEDRVRISGEAADGATVVLWLTQRLLNLLVPRLTGGLEQPDSTSDALMQGFAQQAAEASLSPQPAVEAAAPSASWRVDSVDILSGPDGVALTFRSDEGPAARLSLANEPLRQWLSILRRQYQAAGWIDRVWPVWMEDDMRPAARPDATPLH</sequence>
<dbReference type="Proteomes" id="UP000001364">
    <property type="component" value="Chromosome"/>
</dbReference>
<dbReference type="KEGG" id="ccs:CCNA_03147"/>
<gene>
    <name evidence="1" type="ordered locus">CCNA_03147</name>
</gene>
<organism evidence="1 2">
    <name type="scientific">Caulobacter vibrioides (strain NA1000 / CB15N)</name>
    <name type="common">Caulobacter crescentus</name>
    <dbReference type="NCBI Taxonomy" id="565050"/>
    <lineage>
        <taxon>Bacteria</taxon>
        <taxon>Pseudomonadati</taxon>
        <taxon>Pseudomonadota</taxon>
        <taxon>Alphaproteobacteria</taxon>
        <taxon>Caulobacterales</taxon>
        <taxon>Caulobacteraceae</taxon>
        <taxon>Caulobacter</taxon>
    </lineage>
</organism>
<name>A0A0H3CE24_CAUVN</name>
<dbReference type="EMBL" id="CP001340">
    <property type="protein sequence ID" value="ACL96612.1"/>
    <property type="molecule type" value="Genomic_DNA"/>
</dbReference>
<dbReference type="HOGENOM" id="CLU_1458337_0_0_5"/>
<protein>
    <submittedName>
        <fullName evidence="1">Uncharacterized protein</fullName>
    </submittedName>
</protein>
<evidence type="ECO:0000313" key="2">
    <source>
        <dbReference type="Proteomes" id="UP000001364"/>
    </source>
</evidence>
<keyword evidence="2" id="KW-1185">Reference proteome</keyword>
<dbReference type="RefSeq" id="WP_010920888.1">
    <property type="nucleotide sequence ID" value="NC_011916.1"/>
</dbReference>
<dbReference type="PATRIC" id="fig|565050.3.peg.3072"/>
<dbReference type="OrthoDB" id="5731309at2"/>
<dbReference type="RefSeq" id="YP_002518520.1">
    <property type="nucleotide sequence ID" value="NC_011916.1"/>
</dbReference>
<dbReference type="GeneID" id="7330985"/>